<sequence length="158" mass="17751">MHIYKLSQNSDFFTEIEKICQKNAIKAGWLNAIGALSSVTLAHFNPDGKIYTEKTISKQVEIVSLSGVISLRQGKIHFHLHIVVADNHFKTYAGHLKSATVNPTCEVAILSSRQKLTRDFDPKIGLDILNTVWATFRGLTPTHNYVWGLDIIKVNIYT</sequence>
<proteinExistence type="predicted"/>
<evidence type="ECO:0000313" key="2">
    <source>
        <dbReference type="EMBL" id="TSC92648.1"/>
    </source>
</evidence>
<accession>A0A554LII4</accession>
<dbReference type="Gene3D" id="3.30.1330.80">
    <property type="entry name" value="Hypothetical protein, similar to alpha- acetolactate decarboxylase, domain 2"/>
    <property type="match status" value="1"/>
</dbReference>
<dbReference type="CDD" id="cd11378">
    <property type="entry name" value="DUF296"/>
    <property type="match status" value="1"/>
</dbReference>
<protein>
    <recommendedName>
        <fullName evidence="1">PPC domain-containing protein</fullName>
    </recommendedName>
</protein>
<reference evidence="2 3" key="1">
    <citation type="submission" date="2017-07" db="EMBL/GenBank/DDBJ databases">
        <title>Mechanisms for carbon and nitrogen cycling indicate functional differentiation within the Candidate Phyla Radiation.</title>
        <authorList>
            <person name="Danczak R.E."/>
            <person name="Johnston M.D."/>
            <person name="Kenah C."/>
            <person name="Slattery M."/>
            <person name="Wrighton K.C."/>
            <person name="Wilkins M.J."/>
        </authorList>
    </citation>
    <scope>NUCLEOTIDE SEQUENCE [LARGE SCALE GENOMIC DNA]</scope>
    <source>
        <strain evidence="2">Licking1014_7</strain>
    </source>
</reference>
<gene>
    <name evidence="2" type="ORF">CEN89_578</name>
</gene>
<feature type="domain" description="PPC" evidence="1">
    <location>
        <begin position="1"/>
        <end position="132"/>
    </location>
</feature>
<dbReference type="InterPro" id="IPR025707">
    <property type="entry name" value="DNA_bp_PD1"/>
</dbReference>
<dbReference type="EMBL" id="VMGK01000018">
    <property type="protein sequence ID" value="TSC92648.1"/>
    <property type="molecule type" value="Genomic_DNA"/>
</dbReference>
<comment type="caution">
    <text evidence="2">The sequence shown here is derived from an EMBL/GenBank/DDBJ whole genome shotgun (WGS) entry which is preliminary data.</text>
</comment>
<dbReference type="Pfam" id="PF03479">
    <property type="entry name" value="PCC"/>
    <property type="match status" value="1"/>
</dbReference>
<dbReference type="PANTHER" id="PTHR34988:SF1">
    <property type="entry name" value="DNA-BINDING PROTEIN"/>
    <property type="match status" value="1"/>
</dbReference>
<name>A0A554LII4_9BACT</name>
<dbReference type="AlphaFoldDB" id="A0A554LII4"/>
<dbReference type="PIRSF" id="PIRSF016702">
    <property type="entry name" value="DNA_bp_PD1"/>
    <property type="match status" value="1"/>
</dbReference>
<dbReference type="PROSITE" id="PS51742">
    <property type="entry name" value="PPC"/>
    <property type="match status" value="1"/>
</dbReference>
<dbReference type="SUPFAM" id="SSF117856">
    <property type="entry name" value="AF0104/ALDC/Ptd012-like"/>
    <property type="match status" value="1"/>
</dbReference>
<dbReference type="PANTHER" id="PTHR34988">
    <property type="entry name" value="PROTEIN, PUTATIVE-RELATED"/>
    <property type="match status" value="1"/>
</dbReference>
<evidence type="ECO:0000259" key="1">
    <source>
        <dbReference type="PROSITE" id="PS51742"/>
    </source>
</evidence>
<dbReference type="InterPro" id="IPR005175">
    <property type="entry name" value="PPC_dom"/>
</dbReference>
<evidence type="ECO:0000313" key="3">
    <source>
        <dbReference type="Proteomes" id="UP000315689"/>
    </source>
</evidence>
<organism evidence="2 3">
    <name type="scientific">Candidatus Berkelbacteria bacterium Licking1014_7</name>
    <dbReference type="NCBI Taxonomy" id="2017147"/>
    <lineage>
        <taxon>Bacteria</taxon>
        <taxon>Candidatus Berkelbacteria</taxon>
    </lineage>
</organism>
<dbReference type="Proteomes" id="UP000315689">
    <property type="component" value="Unassembled WGS sequence"/>
</dbReference>